<dbReference type="HOGENOM" id="CLU_2649759_0_0_11"/>
<gene>
    <name evidence="1" type="ordered locus">Ksed_23620</name>
</gene>
<sequence length="76" mass="8422">MLDLSAALDFLNSSGIEHSEPSQLPGVVAFVDFSDPWGNRLGYYQDLVPSGQQPEYRGTSVNDDAQFIEYEGSHQK</sequence>
<dbReference type="KEGG" id="kse:Ksed_23620"/>
<dbReference type="Proteomes" id="UP000006666">
    <property type="component" value="Chromosome"/>
</dbReference>
<evidence type="ECO:0000313" key="1">
    <source>
        <dbReference type="EMBL" id="ACV07333.1"/>
    </source>
</evidence>
<keyword evidence="2" id="KW-1185">Reference proteome</keyword>
<organism evidence="1 2">
    <name type="scientific">Kytococcus sedentarius (strain ATCC 14392 / DSM 20547 / JCM 11482 / CCUG 33030 / NBRC 15357 / NCTC 11040 / CCM 314 / 541)</name>
    <name type="common">Micrococcus sedentarius</name>
    <dbReference type="NCBI Taxonomy" id="478801"/>
    <lineage>
        <taxon>Bacteria</taxon>
        <taxon>Bacillati</taxon>
        <taxon>Actinomycetota</taxon>
        <taxon>Actinomycetes</taxon>
        <taxon>Micrococcales</taxon>
        <taxon>Kytococcaceae</taxon>
        <taxon>Kytococcus</taxon>
    </lineage>
</organism>
<dbReference type="EMBL" id="CP001686">
    <property type="protein sequence ID" value="ACV07333.1"/>
    <property type="molecule type" value="Genomic_DNA"/>
</dbReference>
<accession>C7NF80</accession>
<evidence type="ECO:0000313" key="2">
    <source>
        <dbReference type="Proteomes" id="UP000006666"/>
    </source>
</evidence>
<evidence type="ECO:0008006" key="3">
    <source>
        <dbReference type="Google" id="ProtNLM"/>
    </source>
</evidence>
<dbReference type="InterPro" id="IPR029068">
    <property type="entry name" value="Glyas_Bleomycin-R_OHBP_Dase"/>
</dbReference>
<proteinExistence type="predicted"/>
<dbReference type="AlphaFoldDB" id="C7NF80"/>
<dbReference type="Gene3D" id="3.10.180.10">
    <property type="entry name" value="2,3-Dihydroxybiphenyl 1,2-Dioxygenase, domain 1"/>
    <property type="match status" value="1"/>
</dbReference>
<protein>
    <recommendedName>
        <fullName evidence="3">VOC domain-containing protein</fullName>
    </recommendedName>
</protein>
<dbReference type="SUPFAM" id="SSF54593">
    <property type="entry name" value="Glyoxalase/Bleomycin resistance protein/Dihydroxybiphenyl dioxygenase"/>
    <property type="match status" value="1"/>
</dbReference>
<name>C7NF80_KYTSD</name>
<reference evidence="1 2" key="1">
    <citation type="journal article" date="2009" name="Stand. Genomic Sci.">
        <title>Complete genome sequence of Kytococcus sedentarius type strain (541).</title>
        <authorList>
            <person name="Sims D."/>
            <person name="Brettin T."/>
            <person name="Detter J.C."/>
            <person name="Han C."/>
            <person name="Lapidus A."/>
            <person name="Copeland A."/>
            <person name="Glavina Del Rio T."/>
            <person name="Nolan M."/>
            <person name="Chen F."/>
            <person name="Lucas S."/>
            <person name="Tice H."/>
            <person name="Cheng J.F."/>
            <person name="Bruce D."/>
            <person name="Goodwin L."/>
            <person name="Pitluck S."/>
            <person name="Ovchinnikova G."/>
            <person name="Pati A."/>
            <person name="Ivanova N."/>
            <person name="Mavrommatis K."/>
            <person name="Chen A."/>
            <person name="Palaniappan K."/>
            <person name="D'haeseleer P."/>
            <person name="Chain P."/>
            <person name="Bristow J."/>
            <person name="Eisen J.A."/>
            <person name="Markowitz V."/>
            <person name="Hugenholtz P."/>
            <person name="Schneider S."/>
            <person name="Goker M."/>
            <person name="Pukall R."/>
            <person name="Kyrpides N.C."/>
            <person name="Klenk H.P."/>
        </authorList>
    </citation>
    <scope>NUCLEOTIDE SEQUENCE [LARGE SCALE GENOMIC DNA]</scope>
    <source>
        <strain evidence="2">ATCC 14392 / DSM 20547 / JCM 11482 / CCUG 33030 / NBRC 15357 / NCTC 11040 / CCM 314 / 541</strain>
    </source>
</reference>